<dbReference type="eggNOG" id="ENOG502QS8A">
    <property type="taxonomic scope" value="Eukaryota"/>
</dbReference>
<dbReference type="Pfam" id="PF00368">
    <property type="entry name" value="HMG-CoA_red"/>
    <property type="match status" value="1"/>
</dbReference>
<dbReference type="EMBL" id="GL984325">
    <property type="protein sequence ID" value="EGR27763.1"/>
    <property type="molecule type" value="Genomic_DNA"/>
</dbReference>
<dbReference type="InterPro" id="IPR004553">
    <property type="entry name" value="HMG_CoA_Rdtase_bac-typ"/>
</dbReference>
<name>G0R443_ICHMU</name>
<comment type="similarity">
    <text evidence="1 3">Belongs to the HMG-CoA reductase family.</text>
</comment>
<gene>
    <name evidence="5" type="ORF">IMG5_189640</name>
</gene>
<dbReference type="PANTHER" id="PTHR10572:SF24">
    <property type="entry name" value="3-HYDROXY-3-METHYLGLUTARYL-COENZYME A REDUCTASE"/>
    <property type="match status" value="1"/>
</dbReference>
<dbReference type="STRING" id="857967.G0R443"/>
<evidence type="ECO:0000313" key="5">
    <source>
        <dbReference type="EMBL" id="EGR27763.1"/>
    </source>
</evidence>
<feature type="chain" id="PRO_5003408069" description="3-hydroxy-3-methylglutaryl coenzyme A reductase" evidence="4">
    <location>
        <begin position="19"/>
        <end position="1104"/>
    </location>
</feature>
<organism evidence="5 6">
    <name type="scientific">Ichthyophthirius multifiliis</name>
    <name type="common">White spot disease agent</name>
    <name type="synonym">Ich</name>
    <dbReference type="NCBI Taxonomy" id="5932"/>
    <lineage>
        <taxon>Eukaryota</taxon>
        <taxon>Sar</taxon>
        <taxon>Alveolata</taxon>
        <taxon>Ciliophora</taxon>
        <taxon>Intramacronucleata</taxon>
        <taxon>Oligohymenophorea</taxon>
        <taxon>Hymenostomatida</taxon>
        <taxon>Ophryoglenina</taxon>
        <taxon>Ichthyophthirius</taxon>
    </lineage>
</organism>
<keyword evidence="4" id="KW-0732">Signal</keyword>
<dbReference type="SUPFAM" id="SSF55035">
    <property type="entry name" value="NAD-binding domain of HMG-CoA reductase"/>
    <property type="match status" value="1"/>
</dbReference>
<dbReference type="NCBIfam" id="TIGR00532">
    <property type="entry name" value="HMG_CoA_R_NAD"/>
    <property type="match status" value="1"/>
</dbReference>
<sequence>MYYLILLIITLQISVLLCDNGTQEYKICANQPVSKLTQFCILRGYKISADGKTFLPITADQCLNLPVKQQCSLACRDYGYVYSGTGTDTDCAVPTTCQSSTDVCCPLCIDQGFQTVSKTCQCPQKYIVGIQCISLGWDYCIKYSKNDVCPSDCISRGYVPNENSGCLPPNYFTCYNQPVCFDGQDGKMACVDYGWIAQEGNICNLNEQNRCYSSSEGCSDLNINKNGFCIDSGFQDINGQCLCVSPNYEYNYYCWQNAVSWDLCYKQTDKCPQNCIDGGFINFTNLDGSFSCLPPQNCDTLDKCTLACIAYGYQQVGKKCQAPQCHSQLAYDQNSKLWNGFYKKTQKERLDQLQKLYQNLETSCFEDGGLTLDRANLMVENCIGKISLPLGLGLNFNINGSYFTIPMAVEEPSVIAAASSAAKFIDEQGGGFKTYSTKPIMIGQIQFSELDVVKTQFLIENHKNEIISFANESCQNIVNRGGGVEDIKIQILNESDKILKNTNIDLIPQSSINNNQKQMFIINLHINVCDSMGANIVNTILEHTAPYIQNIIGGKLGIKILSNLCIERRSGAFFEIPLKKMNWKASSGEKVAQGILEAYKFAQLDPFRASTHNKGILNGIDAVALATGQDWRSIESSCHAFAALFVNPKAGYQPLTHYEIIKNEKNELIFKGSIEIPIAVGSKGGVLASNRLYENNMKLLKYPNAQKLSEIMAAVGLGQNFAALRALSIEGIQKGHMNLHAKNIALAAGVPPHLVEEAIRYMKLRGKIQTATAKNYLQAHDMFSQVRIEDNNLQQQPLSTFYVELECESLEENIIIHVAFDCFRQEKPLHLSIEKENNNQEQELKDLHNKIFGPKGYKWLNKIFSQLEIVKLNIENEQKLPTRALVYKLKLLVIIIDLLAANLLALNSQKSIVVIQLIENFKQTKSSRRLDLSTLLKNEPIEIKYGLSLLSECIRIFEYNLESLVKNEILKNALYQELFLILESLIQTYQYWDKALNHNFFDFNSFLKIGNVYEIEITIARDVQKWKRDLNEKNLFSYWLLERNIFQKENIENLKLEFFGFAGKILNTKREAIKSKLDEKFNILCDITSQVIRSLYNVDNNQKL</sequence>
<dbReference type="InParanoid" id="G0R443"/>
<dbReference type="GO" id="GO:0005789">
    <property type="term" value="C:endoplasmic reticulum membrane"/>
    <property type="evidence" value="ECO:0007669"/>
    <property type="project" value="UniProtKB-SubCell"/>
</dbReference>
<dbReference type="RefSeq" id="XP_004025215.1">
    <property type="nucleotide sequence ID" value="XM_004025166.1"/>
</dbReference>
<accession>G0R443</accession>
<dbReference type="InterPro" id="IPR009029">
    <property type="entry name" value="HMG_CoA_Rdtase_sub-bd_dom_sf"/>
</dbReference>
<dbReference type="PROSITE" id="PS50065">
    <property type="entry name" value="HMG_COA_REDUCTASE_4"/>
    <property type="match status" value="1"/>
</dbReference>
<dbReference type="Gene3D" id="3.90.770.10">
    <property type="entry name" value="3-hydroxy-3-methylglutaryl-coenzyme A Reductase, Chain A, domain 2"/>
    <property type="match status" value="2"/>
</dbReference>
<evidence type="ECO:0000256" key="2">
    <source>
        <dbReference type="ARBA" id="ARBA00023002"/>
    </source>
</evidence>
<dbReference type="PANTHER" id="PTHR10572">
    <property type="entry name" value="3-HYDROXY-3-METHYLGLUTARYL-COENZYME A REDUCTASE"/>
    <property type="match status" value="1"/>
</dbReference>
<dbReference type="InterPro" id="IPR023074">
    <property type="entry name" value="HMG_CoA_Rdtase_cat_sf"/>
</dbReference>
<dbReference type="InterPro" id="IPR009023">
    <property type="entry name" value="HMG_CoA_Rdtase_NAD(P)-bd_sf"/>
</dbReference>
<dbReference type="OrthoDB" id="310654at2759"/>
<dbReference type="GeneID" id="14903835"/>
<dbReference type="OMA" id="AHCYASR"/>
<dbReference type="AlphaFoldDB" id="G0R443"/>
<dbReference type="Gene3D" id="1.10.8.660">
    <property type="match status" value="1"/>
</dbReference>
<dbReference type="GO" id="GO:0015936">
    <property type="term" value="P:coenzyme A metabolic process"/>
    <property type="evidence" value="ECO:0007669"/>
    <property type="project" value="InterPro"/>
</dbReference>
<dbReference type="InterPro" id="IPR002202">
    <property type="entry name" value="HMG_CoA_Rdtase"/>
</dbReference>
<evidence type="ECO:0000256" key="3">
    <source>
        <dbReference type="RuleBase" id="RU361219"/>
    </source>
</evidence>
<evidence type="ECO:0000256" key="1">
    <source>
        <dbReference type="ARBA" id="ARBA00007661"/>
    </source>
</evidence>
<proteinExistence type="inferred from homology"/>
<evidence type="ECO:0000256" key="4">
    <source>
        <dbReference type="SAM" id="SignalP"/>
    </source>
</evidence>
<dbReference type="SUPFAM" id="SSF56542">
    <property type="entry name" value="Substrate-binding domain of HMG-CoA reductase"/>
    <property type="match status" value="1"/>
</dbReference>
<evidence type="ECO:0000313" key="6">
    <source>
        <dbReference type="Proteomes" id="UP000008983"/>
    </source>
</evidence>
<comment type="subcellular location">
    <subcellularLocation>
        <location evidence="3">Endoplasmic reticulum membrane</location>
        <topology evidence="3">Multi-pass membrane protein</topology>
    </subcellularLocation>
</comment>
<keyword evidence="3" id="KW-0256">Endoplasmic reticulum</keyword>
<keyword evidence="6" id="KW-1185">Reference proteome</keyword>
<feature type="signal peptide" evidence="4">
    <location>
        <begin position="1"/>
        <end position="18"/>
    </location>
</feature>
<protein>
    <recommendedName>
        <fullName evidence="3">3-hydroxy-3-methylglutaryl coenzyme A reductase</fullName>
        <shortName evidence="3">HMG-CoA reductase</shortName>
    </recommendedName>
</protein>
<reference evidence="5 6" key="1">
    <citation type="submission" date="2011-07" db="EMBL/GenBank/DDBJ databases">
        <authorList>
            <person name="Coyne R."/>
            <person name="Brami D."/>
            <person name="Johnson J."/>
            <person name="Hostetler J."/>
            <person name="Hannick L."/>
            <person name="Clark T."/>
            <person name="Cassidy-Hanley D."/>
            <person name="Inman J."/>
        </authorList>
    </citation>
    <scope>NUCLEOTIDE SEQUENCE [LARGE SCALE GENOMIC DNA]</scope>
    <source>
        <strain evidence="5 6">G5</strain>
    </source>
</reference>
<dbReference type="Proteomes" id="UP000008983">
    <property type="component" value="Unassembled WGS sequence"/>
</dbReference>
<dbReference type="CDD" id="cd00644">
    <property type="entry name" value="HMG-CoA_reductase_classII"/>
    <property type="match status" value="1"/>
</dbReference>
<keyword evidence="2 3" id="KW-0560">Oxidoreductase</keyword>
<dbReference type="GO" id="GO:0004420">
    <property type="term" value="F:hydroxymethylglutaryl-CoA reductase (NADPH) activity"/>
    <property type="evidence" value="ECO:0007669"/>
    <property type="project" value="InterPro"/>
</dbReference>